<reference evidence="3" key="1">
    <citation type="submission" date="2016-07" db="EMBL/GenBank/DDBJ databases">
        <title>Multiple horizontal gene transfer events from other fungi enriched the ability of initially mycotrophic Trichoderma (Ascomycota) to feed on dead plant biomass.</title>
        <authorList>
            <consortium name="DOE Joint Genome Institute"/>
            <person name="Atanasova L."/>
            <person name="Chenthamara K."/>
            <person name="Zhang J."/>
            <person name="Grujic M."/>
            <person name="Henrissat B."/>
            <person name="Kuo A."/>
            <person name="Aerts A."/>
            <person name="Salamov A."/>
            <person name="Lipzen A."/>
            <person name="Labutti K."/>
            <person name="Barry K."/>
            <person name="Miao Y."/>
            <person name="Rahimi M.J."/>
            <person name="Shen Q."/>
            <person name="Grigoriev I.V."/>
            <person name="Kubicek C.P."/>
            <person name="Druzhinina I.S."/>
        </authorList>
    </citation>
    <scope>NUCLEOTIDE SEQUENCE [LARGE SCALE GENOMIC DNA]</scope>
    <source>
        <strain evidence="3">TUCIM 6016</strain>
    </source>
</reference>
<feature type="chain" id="PRO_5015760972" evidence="1">
    <location>
        <begin position="19"/>
        <end position="464"/>
    </location>
</feature>
<evidence type="ECO:0000256" key="1">
    <source>
        <dbReference type="SAM" id="SignalP"/>
    </source>
</evidence>
<dbReference type="Proteomes" id="UP000241546">
    <property type="component" value="Unassembled WGS sequence"/>
</dbReference>
<dbReference type="OrthoDB" id="5364250at2759"/>
<protein>
    <submittedName>
        <fullName evidence="2">Uncharacterized protein</fullName>
    </submittedName>
</protein>
<sequence>MWQLVRILVASQLWFSDGDSLEMLRGGHGISSRLIVDGQGFLDVTEVHSPGAMALDANGATLWLKRHEGLGDSLECPLLGYSPYPLGLSLGIDDNGTFNLSLVQVPGIMADCYSTSEQVSGRLKRLPDITTEDAAFISNMIDEKFIPYQNTRYAPLRTREEIRALGRQFFPFSPHNFELAMSLYDWTTASFARMVLFKIFQYTGVSSEIESRPHPLDRESLALNIWQSNFSVYTPQNPDYMRAFMMEPADSLDNVTAQLDAVMDQVYTLSEIENRLLAAAMQAMPRTSTASKRKLFSGQVDMEQLGTEHFGIEFLECPLNEGPVGVELADSLEDALASYVAVGRTVTTKMAWSFTDNMADAIHYSNGILLVLDPPSDASVWESVSFITPLSDDPDKIEYVAAPGTKFEIRSVRDTVILDKNVTMFGLEPAVRGGGELGMKGVLEEVRQQKMIGEHGGWKGGHAR</sequence>
<accession>A0A2T4AYS3</accession>
<proteinExistence type="predicted"/>
<feature type="signal peptide" evidence="1">
    <location>
        <begin position="1"/>
        <end position="18"/>
    </location>
</feature>
<evidence type="ECO:0000313" key="3">
    <source>
        <dbReference type="Proteomes" id="UP000241546"/>
    </source>
</evidence>
<organism evidence="2 3">
    <name type="scientific">Trichoderma citrinoviride</name>
    <dbReference type="NCBI Taxonomy" id="58853"/>
    <lineage>
        <taxon>Eukaryota</taxon>
        <taxon>Fungi</taxon>
        <taxon>Dikarya</taxon>
        <taxon>Ascomycota</taxon>
        <taxon>Pezizomycotina</taxon>
        <taxon>Sordariomycetes</taxon>
        <taxon>Hypocreomycetidae</taxon>
        <taxon>Hypocreales</taxon>
        <taxon>Hypocreaceae</taxon>
        <taxon>Trichoderma</taxon>
    </lineage>
</organism>
<name>A0A2T4AYS3_9HYPO</name>
<dbReference type="GeneID" id="36599882"/>
<gene>
    <name evidence="2" type="ORF">BBK36DRAFT_1129689</name>
</gene>
<dbReference type="RefSeq" id="XP_024745542.1">
    <property type="nucleotide sequence ID" value="XM_024891764.1"/>
</dbReference>
<evidence type="ECO:0000313" key="2">
    <source>
        <dbReference type="EMBL" id="PTB62222.1"/>
    </source>
</evidence>
<keyword evidence="1" id="KW-0732">Signal</keyword>
<keyword evidence="3" id="KW-1185">Reference proteome</keyword>
<dbReference type="AlphaFoldDB" id="A0A2T4AYS3"/>
<dbReference type="EMBL" id="KZ680224">
    <property type="protein sequence ID" value="PTB62222.1"/>
    <property type="molecule type" value="Genomic_DNA"/>
</dbReference>